<dbReference type="GO" id="GO:0004176">
    <property type="term" value="F:ATP-dependent peptidase activity"/>
    <property type="evidence" value="ECO:0007669"/>
    <property type="project" value="InterPro"/>
</dbReference>
<organism evidence="4">
    <name type="scientific">marine sediment metagenome</name>
    <dbReference type="NCBI Taxonomy" id="412755"/>
    <lineage>
        <taxon>unclassified sequences</taxon>
        <taxon>metagenomes</taxon>
        <taxon>ecological metagenomes</taxon>
    </lineage>
</organism>
<evidence type="ECO:0000259" key="3">
    <source>
        <dbReference type="PROSITE" id="PS51786"/>
    </source>
</evidence>
<protein>
    <recommendedName>
        <fullName evidence="3">Lon proteolytic domain-containing protein</fullName>
    </recommendedName>
</protein>
<dbReference type="EMBL" id="BARS01001938">
    <property type="protein sequence ID" value="GAF78586.1"/>
    <property type="molecule type" value="Genomic_DNA"/>
</dbReference>
<name>X0STX8_9ZZZZ</name>
<dbReference type="GO" id="GO:0005524">
    <property type="term" value="F:ATP binding"/>
    <property type="evidence" value="ECO:0007669"/>
    <property type="project" value="InterPro"/>
</dbReference>
<dbReference type="Pfam" id="PF05362">
    <property type="entry name" value="Lon_C"/>
    <property type="match status" value="1"/>
</dbReference>
<dbReference type="Gene3D" id="3.30.230.10">
    <property type="match status" value="1"/>
</dbReference>
<dbReference type="GO" id="GO:0030163">
    <property type="term" value="P:protein catabolic process"/>
    <property type="evidence" value="ECO:0007669"/>
    <property type="project" value="InterPro"/>
</dbReference>
<gene>
    <name evidence="4" type="ORF">S01H1_03575</name>
</gene>
<dbReference type="InterPro" id="IPR020568">
    <property type="entry name" value="Ribosomal_Su5_D2-typ_SF"/>
</dbReference>
<dbReference type="InterPro" id="IPR008268">
    <property type="entry name" value="Peptidase_S16_AS"/>
</dbReference>
<dbReference type="AlphaFoldDB" id="X0STX8"/>
<dbReference type="GO" id="GO:0006508">
    <property type="term" value="P:proteolysis"/>
    <property type="evidence" value="ECO:0007669"/>
    <property type="project" value="InterPro"/>
</dbReference>
<evidence type="ECO:0000256" key="2">
    <source>
        <dbReference type="ARBA" id="ARBA00022825"/>
    </source>
</evidence>
<accession>X0STX8</accession>
<feature type="non-terminal residue" evidence="4">
    <location>
        <position position="1"/>
    </location>
</feature>
<proteinExistence type="predicted"/>
<feature type="domain" description="Lon proteolytic" evidence="3">
    <location>
        <begin position="47"/>
        <end position="228"/>
    </location>
</feature>
<evidence type="ECO:0000256" key="1">
    <source>
        <dbReference type="ARBA" id="ARBA00022801"/>
    </source>
</evidence>
<dbReference type="InterPro" id="IPR008269">
    <property type="entry name" value="Lon_proteolytic"/>
</dbReference>
<dbReference type="PRINTS" id="PR00830">
    <property type="entry name" value="ENDOLAPTASE"/>
</dbReference>
<keyword evidence="2" id="KW-0720">Serine protease</keyword>
<evidence type="ECO:0000313" key="4">
    <source>
        <dbReference type="EMBL" id="GAF78586.1"/>
    </source>
</evidence>
<sequence>ERQIGRVCRKLATRIAEGTPQQPRLTPDLVAQYLGKPIYFSEVAERTQIPGVATGLAWTSAGGDILFIEATKMKGERGFVVTGHVGDVMRESSQAALSYVRSKAKDLDIDEDLFGKLDIHLHIPRGAIPKDGPSAGVTMATALASLLKEVPVNPELGMTGEITLRGQVLPVGGIKEKVLAAHRAGLKAVCLPRHNDRDLEELPEDVRNEMQFILVDRVEQVFEAAFGNSEGKKGAKKQDKQRGQA</sequence>
<comment type="caution">
    <text evidence="4">The sequence shown here is derived from an EMBL/GenBank/DDBJ whole genome shotgun (WGS) entry which is preliminary data.</text>
</comment>
<dbReference type="GO" id="GO:0004252">
    <property type="term" value="F:serine-type endopeptidase activity"/>
    <property type="evidence" value="ECO:0007669"/>
    <property type="project" value="InterPro"/>
</dbReference>
<dbReference type="SUPFAM" id="SSF54211">
    <property type="entry name" value="Ribosomal protein S5 domain 2-like"/>
    <property type="match status" value="1"/>
</dbReference>
<dbReference type="PROSITE" id="PS01046">
    <property type="entry name" value="LON_SER"/>
    <property type="match status" value="1"/>
</dbReference>
<dbReference type="PANTHER" id="PTHR10046">
    <property type="entry name" value="ATP DEPENDENT LON PROTEASE FAMILY MEMBER"/>
    <property type="match status" value="1"/>
</dbReference>
<dbReference type="InterPro" id="IPR027065">
    <property type="entry name" value="Lon_Prtase"/>
</dbReference>
<keyword evidence="1" id="KW-0378">Hydrolase</keyword>
<reference evidence="4" key="1">
    <citation type="journal article" date="2014" name="Front. Microbiol.">
        <title>High frequency of phylogenetically diverse reductive dehalogenase-homologous genes in deep subseafloor sedimentary metagenomes.</title>
        <authorList>
            <person name="Kawai M."/>
            <person name="Futagami T."/>
            <person name="Toyoda A."/>
            <person name="Takaki Y."/>
            <person name="Nishi S."/>
            <person name="Hori S."/>
            <person name="Arai W."/>
            <person name="Tsubouchi T."/>
            <person name="Morono Y."/>
            <person name="Uchiyama I."/>
            <person name="Ito T."/>
            <person name="Fujiyama A."/>
            <person name="Inagaki F."/>
            <person name="Takami H."/>
        </authorList>
    </citation>
    <scope>NUCLEOTIDE SEQUENCE</scope>
    <source>
        <strain evidence="4">Expedition CK06-06</strain>
    </source>
</reference>
<dbReference type="InterPro" id="IPR014721">
    <property type="entry name" value="Ribsml_uS5_D2-typ_fold_subgr"/>
</dbReference>
<dbReference type="PROSITE" id="PS51786">
    <property type="entry name" value="LON_PROTEOLYTIC"/>
    <property type="match status" value="1"/>
</dbReference>
<keyword evidence="2" id="KW-0645">Protease</keyword>